<dbReference type="AlphaFoldDB" id="A6GGZ2"/>
<protein>
    <recommendedName>
        <fullName evidence="4">DUF3089 domain-containing protein</fullName>
    </recommendedName>
</protein>
<keyword evidence="3" id="KW-1185">Reference proteome</keyword>
<comment type="caution">
    <text evidence="2">The sequence shown here is derived from an EMBL/GenBank/DDBJ whole genome shotgun (WGS) entry which is preliminary data.</text>
</comment>
<dbReference type="Gene3D" id="3.40.50.1820">
    <property type="entry name" value="alpha/beta hydrolase"/>
    <property type="match status" value="1"/>
</dbReference>
<dbReference type="EMBL" id="ABCS01000112">
    <property type="protein sequence ID" value="EDM74877.1"/>
    <property type="molecule type" value="Genomic_DNA"/>
</dbReference>
<dbReference type="SUPFAM" id="SSF53474">
    <property type="entry name" value="alpha/beta-Hydrolases"/>
    <property type="match status" value="1"/>
</dbReference>
<feature type="signal peptide" evidence="1">
    <location>
        <begin position="1"/>
        <end position="21"/>
    </location>
</feature>
<dbReference type="Proteomes" id="UP000005801">
    <property type="component" value="Unassembled WGS sequence"/>
</dbReference>
<evidence type="ECO:0008006" key="4">
    <source>
        <dbReference type="Google" id="ProtNLM"/>
    </source>
</evidence>
<feature type="chain" id="PRO_5002697799" description="DUF3089 domain-containing protein" evidence="1">
    <location>
        <begin position="22"/>
        <end position="369"/>
    </location>
</feature>
<evidence type="ECO:0000256" key="1">
    <source>
        <dbReference type="SAM" id="SignalP"/>
    </source>
</evidence>
<dbReference type="eggNOG" id="COG2267">
    <property type="taxonomic scope" value="Bacteria"/>
</dbReference>
<reference evidence="2 3" key="1">
    <citation type="submission" date="2007-06" db="EMBL/GenBank/DDBJ databases">
        <authorList>
            <person name="Shimkets L."/>
            <person name="Ferriera S."/>
            <person name="Johnson J."/>
            <person name="Kravitz S."/>
            <person name="Beeson K."/>
            <person name="Sutton G."/>
            <person name="Rogers Y.-H."/>
            <person name="Friedman R."/>
            <person name="Frazier M."/>
            <person name="Venter J.C."/>
        </authorList>
    </citation>
    <scope>NUCLEOTIDE SEQUENCE [LARGE SCALE GENOMIC DNA]</scope>
    <source>
        <strain evidence="2 3">SIR-1</strain>
    </source>
</reference>
<dbReference type="ESTHER" id="9delt-a6ggz2">
    <property type="family name" value="Duf_3089"/>
</dbReference>
<sequence>MLRILAVLAALTVVSCAAALATVDRWFFTLSNPGDFDASTTPPAPDYERWDATAWAALPELDDGADRAHPDHPGIDQASAEAAVFYLHPTTWLGSSWNGPVDDPMVVEGTERGGTLIQASVFNACCAVYAPRYRQAHGHAFVRPNAPGYAALEVAFTDVRAAFEAFEARIGDRPFILAGHSQGAALGTRLLREVIAEGPARDRLVAAYLIGAPMAAEDTGLPACETAAQTGCVVGWNARGPDYEVGGFEFEGDREDTMARRLCVNPLSWSTAPGAVPAESHAGALFLDTPAPAPKPAFCDAECRAGALVITQMGDLERDVPSRVLLWLMGPENYHPVEYQLFYLDLRRNAAKRVAAKLATMHDAPEATP</sequence>
<name>A6GGZ2_9BACT</name>
<dbReference type="Pfam" id="PF11288">
    <property type="entry name" value="DUF3089"/>
    <property type="match status" value="1"/>
</dbReference>
<organism evidence="2 3">
    <name type="scientific">Plesiocystis pacifica SIR-1</name>
    <dbReference type="NCBI Taxonomy" id="391625"/>
    <lineage>
        <taxon>Bacteria</taxon>
        <taxon>Pseudomonadati</taxon>
        <taxon>Myxococcota</taxon>
        <taxon>Polyangia</taxon>
        <taxon>Nannocystales</taxon>
        <taxon>Nannocystaceae</taxon>
        <taxon>Plesiocystis</taxon>
    </lineage>
</organism>
<dbReference type="InterPro" id="IPR029058">
    <property type="entry name" value="AB_hydrolase_fold"/>
</dbReference>
<gene>
    <name evidence="2" type="ORF">PPSIR1_20134</name>
</gene>
<evidence type="ECO:0000313" key="3">
    <source>
        <dbReference type="Proteomes" id="UP000005801"/>
    </source>
</evidence>
<accession>A6GGZ2</accession>
<evidence type="ECO:0000313" key="2">
    <source>
        <dbReference type="EMBL" id="EDM74877.1"/>
    </source>
</evidence>
<keyword evidence="1" id="KW-0732">Signal</keyword>
<dbReference type="InterPro" id="IPR021440">
    <property type="entry name" value="DUF3089"/>
</dbReference>
<dbReference type="STRING" id="391625.PPSIR1_20134"/>
<dbReference type="PROSITE" id="PS51257">
    <property type="entry name" value="PROKAR_LIPOPROTEIN"/>
    <property type="match status" value="1"/>
</dbReference>
<proteinExistence type="predicted"/>